<gene>
    <name evidence="2" type="ORF">EUGRSUZ_I02781</name>
</gene>
<feature type="region of interest" description="Disordered" evidence="1">
    <location>
        <begin position="1"/>
        <end position="101"/>
    </location>
</feature>
<accession>A0A059ATF6</accession>
<protein>
    <submittedName>
        <fullName evidence="2">Uncharacterized protein</fullName>
    </submittedName>
</protein>
<sequence>MHNLTEEKERAGEANEEGAKEDDAASKRVHKWGTGGGRGDLNKFQMCARPRQQNDQTTWEARCQRGTRAGHPQSRGIQVKRNADPTTIAIRQLTKKSKRHN</sequence>
<evidence type="ECO:0000313" key="2">
    <source>
        <dbReference type="EMBL" id="KCW57148.1"/>
    </source>
</evidence>
<name>A0A059ATF6_EUCGR</name>
<dbReference type="InParanoid" id="A0A059ATF6"/>
<feature type="compositionally biased region" description="Basic and acidic residues" evidence="1">
    <location>
        <begin position="1"/>
        <end position="26"/>
    </location>
</feature>
<dbReference type="AlphaFoldDB" id="A0A059ATF6"/>
<dbReference type="EMBL" id="KK198761">
    <property type="protein sequence ID" value="KCW57148.1"/>
    <property type="molecule type" value="Genomic_DNA"/>
</dbReference>
<evidence type="ECO:0000256" key="1">
    <source>
        <dbReference type="SAM" id="MobiDB-lite"/>
    </source>
</evidence>
<proteinExistence type="predicted"/>
<organism evidence="2">
    <name type="scientific">Eucalyptus grandis</name>
    <name type="common">Flooded gum</name>
    <dbReference type="NCBI Taxonomy" id="71139"/>
    <lineage>
        <taxon>Eukaryota</taxon>
        <taxon>Viridiplantae</taxon>
        <taxon>Streptophyta</taxon>
        <taxon>Embryophyta</taxon>
        <taxon>Tracheophyta</taxon>
        <taxon>Spermatophyta</taxon>
        <taxon>Magnoliopsida</taxon>
        <taxon>eudicotyledons</taxon>
        <taxon>Gunneridae</taxon>
        <taxon>Pentapetalae</taxon>
        <taxon>rosids</taxon>
        <taxon>malvids</taxon>
        <taxon>Myrtales</taxon>
        <taxon>Myrtaceae</taxon>
        <taxon>Myrtoideae</taxon>
        <taxon>Eucalypteae</taxon>
        <taxon>Eucalyptus</taxon>
    </lineage>
</organism>
<dbReference type="Gramene" id="KCW57148">
    <property type="protein sequence ID" value="KCW57148"/>
    <property type="gene ID" value="EUGRSUZ_I02781"/>
</dbReference>
<reference evidence="2" key="1">
    <citation type="submission" date="2013-07" db="EMBL/GenBank/DDBJ databases">
        <title>The genome of Eucalyptus grandis.</title>
        <authorList>
            <person name="Schmutz J."/>
            <person name="Hayes R."/>
            <person name="Myburg A."/>
            <person name="Tuskan G."/>
            <person name="Grattapaglia D."/>
            <person name="Rokhsar D.S."/>
        </authorList>
    </citation>
    <scope>NUCLEOTIDE SEQUENCE</scope>
    <source>
        <tissue evidence="2">Leaf extractions</tissue>
    </source>
</reference>